<sequence>MRHLLTLPKQPLTDVGLSRDQIHTVSFDVLVDPRGEAISVTPIDGEPAYVDRARKNLDELRFKPFIKDGAPVWALARLEDYVITPALPAKARPFPTVKDRSGLSITLKRGACYGHCPSYTVEIRGDGTVSYQGEVYAKVLGLQTGMASQAGIDTLLSMLRAMDFYNLADRYARSVTDMPSYSVTVSINGQSKTVVDYVGREVGMPPSMTALEEMIDHVADTSKWLNGTSEDVGNLQQQGYDFTTPQASQLLARLAGSTNLETILAFEAAGATLRDDKVSQWALGWAAGKGQIEVVEHLLAHGVGAGNAQARTDALYAAAEHGWVTIAARLIDAGADPGGVQKWSGRPVITAAAWSGKPQLVELILRHHPDLSSLSQALPEMETLRTRSPVVAAVLAPALNPASSDNVVHILHALSAAHVSMNAVGYEDPLQLTDDLMVERALLDGGADPNRPNQQGYAPLDTVRDEDSALLLIERGADFNRPDPEGIRPVDRAAAYPWPHVLDLIARKQKSAPGDDRH</sequence>
<evidence type="ECO:0000313" key="4">
    <source>
        <dbReference type="EMBL" id="TWB65679.1"/>
    </source>
</evidence>
<feature type="domain" description="DUF6438" evidence="3">
    <location>
        <begin position="104"/>
        <end position="218"/>
    </location>
</feature>
<reference evidence="4 5" key="1">
    <citation type="submission" date="2019-06" db="EMBL/GenBank/DDBJ databases">
        <title>Genomic Encyclopedia of Type Strains, Phase IV (KMG-V): Genome sequencing to study the core and pangenomes of soil and plant-associated prokaryotes.</title>
        <authorList>
            <person name="Whitman W."/>
        </authorList>
    </citation>
    <scope>NUCLEOTIDE SEQUENCE [LARGE SCALE GENOMIC DNA]</scope>
    <source>
        <strain evidence="4 5">BR 12005</strain>
    </source>
</reference>
<dbReference type="InterPro" id="IPR002110">
    <property type="entry name" value="Ankyrin_rpt"/>
</dbReference>
<dbReference type="Pfam" id="PF20033">
    <property type="entry name" value="DUF6438"/>
    <property type="match status" value="1"/>
</dbReference>
<gene>
    <name evidence="4" type="ORF">FBZ87_1198</name>
</gene>
<dbReference type="PANTHER" id="PTHR24166">
    <property type="entry name" value="ROLLING PEBBLES, ISOFORM B"/>
    <property type="match status" value="1"/>
</dbReference>
<dbReference type="AlphaFoldDB" id="A0A560J5G0"/>
<dbReference type="InterPro" id="IPR045497">
    <property type="entry name" value="DUF6438"/>
</dbReference>
<accession>A0A560J5G0</accession>
<protein>
    <recommendedName>
        <fullName evidence="3">DUF6438 domain-containing protein</fullName>
    </recommendedName>
</protein>
<name>A0A560J5G0_9PROT</name>
<keyword evidence="2" id="KW-0040">ANK repeat</keyword>
<dbReference type="SUPFAM" id="SSF48403">
    <property type="entry name" value="Ankyrin repeat"/>
    <property type="match status" value="1"/>
</dbReference>
<keyword evidence="1" id="KW-0677">Repeat</keyword>
<dbReference type="InterPro" id="IPR036770">
    <property type="entry name" value="Ankyrin_rpt-contain_sf"/>
</dbReference>
<dbReference type="Gene3D" id="1.25.40.20">
    <property type="entry name" value="Ankyrin repeat-containing domain"/>
    <property type="match status" value="2"/>
</dbReference>
<organism evidence="4 5">
    <name type="scientific">Nitrospirillum amazonense</name>
    <dbReference type="NCBI Taxonomy" id="28077"/>
    <lineage>
        <taxon>Bacteria</taxon>
        <taxon>Pseudomonadati</taxon>
        <taxon>Pseudomonadota</taxon>
        <taxon>Alphaproteobacteria</taxon>
        <taxon>Rhodospirillales</taxon>
        <taxon>Azospirillaceae</taxon>
        <taxon>Nitrospirillum</taxon>
    </lineage>
</organism>
<evidence type="ECO:0000259" key="3">
    <source>
        <dbReference type="Pfam" id="PF20033"/>
    </source>
</evidence>
<dbReference type="InterPro" id="IPR050889">
    <property type="entry name" value="Dendritic_Spine_Reg/Scaffold"/>
</dbReference>
<dbReference type="RefSeq" id="WP_145613871.1">
    <property type="nucleotide sequence ID" value="NZ_VITV01000019.1"/>
</dbReference>
<dbReference type="PANTHER" id="PTHR24166:SF48">
    <property type="entry name" value="PROTEIN VAPYRIN"/>
    <property type="match status" value="1"/>
</dbReference>
<evidence type="ECO:0000313" key="5">
    <source>
        <dbReference type="Proteomes" id="UP000320516"/>
    </source>
</evidence>
<evidence type="ECO:0000256" key="1">
    <source>
        <dbReference type="ARBA" id="ARBA00022737"/>
    </source>
</evidence>
<evidence type="ECO:0000256" key="2">
    <source>
        <dbReference type="ARBA" id="ARBA00023043"/>
    </source>
</evidence>
<dbReference type="Pfam" id="PF12796">
    <property type="entry name" value="Ank_2"/>
    <property type="match status" value="1"/>
</dbReference>
<proteinExistence type="predicted"/>
<dbReference type="Proteomes" id="UP000320516">
    <property type="component" value="Unassembled WGS sequence"/>
</dbReference>
<dbReference type="EMBL" id="VITV01000019">
    <property type="protein sequence ID" value="TWB65679.1"/>
    <property type="molecule type" value="Genomic_DNA"/>
</dbReference>
<comment type="caution">
    <text evidence="4">The sequence shown here is derived from an EMBL/GenBank/DDBJ whole genome shotgun (WGS) entry which is preliminary data.</text>
</comment>